<dbReference type="InterPro" id="IPR024934">
    <property type="entry name" value="Rubredoxin-like_dom"/>
</dbReference>
<dbReference type="SUPFAM" id="SSF47240">
    <property type="entry name" value="Ferritin-like"/>
    <property type="match status" value="1"/>
</dbReference>
<dbReference type="Proteomes" id="UP000053904">
    <property type="component" value="Unassembled WGS sequence"/>
</dbReference>
<dbReference type="CDD" id="cd00729">
    <property type="entry name" value="rubredoxin_SM"/>
    <property type="match status" value="1"/>
</dbReference>
<dbReference type="SUPFAM" id="SSF57802">
    <property type="entry name" value="Rubredoxin-like"/>
    <property type="match status" value="1"/>
</dbReference>
<dbReference type="EMBL" id="LGGO01000073">
    <property type="protein sequence ID" value="KUK77037.1"/>
    <property type="molecule type" value="Genomic_DNA"/>
</dbReference>
<evidence type="ECO:0000256" key="3">
    <source>
        <dbReference type="ARBA" id="ARBA00022723"/>
    </source>
</evidence>
<dbReference type="PATRIC" id="fig|1641389.3.peg.682"/>
<dbReference type="PROSITE" id="PS50903">
    <property type="entry name" value="RUBREDOXIN_LIKE"/>
    <property type="match status" value="1"/>
</dbReference>
<comment type="cofactor">
    <cofactor evidence="1">
        <name>Fe(3+)</name>
        <dbReference type="ChEBI" id="CHEBI:29034"/>
    </cofactor>
</comment>
<dbReference type="InterPro" id="IPR009040">
    <property type="entry name" value="Ferritin-like_diiron"/>
</dbReference>
<dbReference type="Pfam" id="PF21349">
    <property type="entry name" value="RUBY_RBDX"/>
    <property type="match status" value="1"/>
</dbReference>
<evidence type="ECO:0000256" key="2">
    <source>
        <dbReference type="ARBA" id="ARBA00022448"/>
    </source>
</evidence>
<keyword evidence="4" id="KW-0249">Electron transport</keyword>
<dbReference type="InterPro" id="IPR012347">
    <property type="entry name" value="Ferritin-like"/>
</dbReference>
<proteinExistence type="predicted"/>
<evidence type="ECO:0000259" key="7">
    <source>
        <dbReference type="PROSITE" id="PS50905"/>
    </source>
</evidence>
<dbReference type="InterPro" id="IPR003251">
    <property type="entry name" value="Rr_diiron-bd_dom"/>
</dbReference>
<organism evidence="8 9">
    <name type="scientific">candidate division WS6 bacterium 34_10</name>
    <dbReference type="NCBI Taxonomy" id="1641389"/>
    <lineage>
        <taxon>Bacteria</taxon>
        <taxon>Candidatus Dojkabacteria</taxon>
    </lineage>
</organism>
<evidence type="ECO:0000313" key="9">
    <source>
        <dbReference type="Proteomes" id="UP000053904"/>
    </source>
</evidence>
<feature type="domain" description="Ferritin-like diiron" evidence="7">
    <location>
        <begin position="1"/>
        <end position="145"/>
    </location>
</feature>
<comment type="caution">
    <text evidence="8">The sequence shown here is derived from an EMBL/GenBank/DDBJ whole genome shotgun (WGS) entry which is preliminary data.</text>
</comment>
<evidence type="ECO:0000256" key="5">
    <source>
        <dbReference type="ARBA" id="ARBA00023004"/>
    </source>
</evidence>
<evidence type="ECO:0000256" key="1">
    <source>
        <dbReference type="ARBA" id="ARBA00001965"/>
    </source>
</evidence>
<protein>
    <submittedName>
        <fullName evidence="8">Rubrerythrin</fullName>
    </submittedName>
</protein>
<dbReference type="GO" id="GO:0016491">
    <property type="term" value="F:oxidoreductase activity"/>
    <property type="evidence" value="ECO:0007669"/>
    <property type="project" value="InterPro"/>
</dbReference>
<keyword evidence="3" id="KW-0479">Metal-binding</keyword>
<evidence type="ECO:0000313" key="8">
    <source>
        <dbReference type="EMBL" id="KUK77037.1"/>
    </source>
</evidence>
<dbReference type="PANTHER" id="PTHR43865:SF1">
    <property type="entry name" value="RUBRERYTHRIN-RELATED"/>
    <property type="match status" value="1"/>
</dbReference>
<keyword evidence="5" id="KW-0408">Iron</keyword>
<dbReference type="AlphaFoldDB" id="A0A117M035"/>
<dbReference type="Gene3D" id="2.20.28.10">
    <property type="match status" value="1"/>
</dbReference>
<name>A0A117M035_9BACT</name>
<evidence type="ECO:0000259" key="6">
    <source>
        <dbReference type="PROSITE" id="PS50903"/>
    </source>
</evidence>
<accession>A0A117M035</accession>
<dbReference type="Pfam" id="PF02915">
    <property type="entry name" value="Rubrerythrin"/>
    <property type="match status" value="1"/>
</dbReference>
<keyword evidence="2" id="KW-0813">Transport</keyword>
<sequence>MSETLKVLTQAFIGESQARNRYTLYSNIAKKEGYIQISQIFAMTADQEREHASWEFRLIQDLKQDKNQIEVPASAPLVLGNTEENLASAIEGELYETNTMYPDFAKIAKEEGYEDIAKRLEAIAVAEKHHAERYQKLLKALENGTLFKKEEDVIWICAECGYIHIGKEAPKVCPSCNHPQGYFYISNEEY</sequence>
<dbReference type="InterPro" id="IPR009078">
    <property type="entry name" value="Ferritin-like_SF"/>
</dbReference>
<dbReference type="PROSITE" id="PS50905">
    <property type="entry name" value="FERRITIN_LIKE"/>
    <property type="match status" value="1"/>
</dbReference>
<dbReference type="NCBIfam" id="NF045767">
    <property type="entry name" value="RuberyRbr"/>
    <property type="match status" value="1"/>
</dbReference>
<reference evidence="9" key="1">
    <citation type="journal article" date="2015" name="MBio">
        <title>Genome-Resolved Metagenomic Analysis Reveals Roles for Candidate Phyla and Other Microbial Community Members in Biogeochemical Transformations in Oil Reservoirs.</title>
        <authorList>
            <person name="Hu P."/>
            <person name="Tom L."/>
            <person name="Singh A."/>
            <person name="Thomas B.C."/>
            <person name="Baker B.J."/>
            <person name="Piceno Y.M."/>
            <person name="Andersen G.L."/>
            <person name="Banfield J.F."/>
        </authorList>
    </citation>
    <scope>NUCLEOTIDE SEQUENCE [LARGE SCALE GENOMIC DNA]</scope>
</reference>
<dbReference type="InterPro" id="IPR048574">
    <property type="entry name" value="RUBY_RBDX"/>
</dbReference>
<dbReference type="Gene3D" id="1.20.1260.10">
    <property type="match status" value="1"/>
</dbReference>
<dbReference type="InterPro" id="IPR052364">
    <property type="entry name" value="Rubrerythrin"/>
</dbReference>
<evidence type="ECO:0000256" key="4">
    <source>
        <dbReference type="ARBA" id="ARBA00022982"/>
    </source>
</evidence>
<dbReference type="CDD" id="cd01041">
    <property type="entry name" value="Rubrerythrin"/>
    <property type="match status" value="1"/>
</dbReference>
<dbReference type="PANTHER" id="PTHR43865">
    <property type="entry name" value="RUBRERYTHRIN-RELATED"/>
    <property type="match status" value="1"/>
</dbReference>
<gene>
    <name evidence="8" type="ORF">XD93_0577</name>
</gene>
<feature type="domain" description="Rubredoxin-like" evidence="6">
    <location>
        <begin position="152"/>
        <end position="186"/>
    </location>
</feature>
<dbReference type="GO" id="GO:0005506">
    <property type="term" value="F:iron ion binding"/>
    <property type="evidence" value="ECO:0007669"/>
    <property type="project" value="InterPro"/>
</dbReference>